<dbReference type="EMBL" id="JRZE01000003">
    <property type="protein sequence ID" value="KHF44836.1"/>
    <property type="molecule type" value="Genomic_DNA"/>
</dbReference>
<organism evidence="1 2">
    <name type="scientific">Saccharomonospora viridis</name>
    <dbReference type="NCBI Taxonomy" id="1852"/>
    <lineage>
        <taxon>Bacteria</taxon>
        <taxon>Bacillati</taxon>
        <taxon>Actinomycetota</taxon>
        <taxon>Actinomycetes</taxon>
        <taxon>Pseudonocardiales</taxon>
        <taxon>Pseudonocardiaceae</taxon>
        <taxon>Saccharomonospora</taxon>
    </lineage>
</organism>
<dbReference type="Proteomes" id="UP000030848">
    <property type="component" value="Unassembled WGS sequence"/>
</dbReference>
<name>A0A837DG40_9PSEU</name>
<reference evidence="1 2" key="1">
    <citation type="submission" date="2014-10" db="EMBL/GenBank/DDBJ databases">
        <title>Genome sequence of Micropolyspora internatus JCM3315.</title>
        <authorList>
            <person name="Shin S.-K."/>
            <person name="Yi H."/>
        </authorList>
    </citation>
    <scope>NUCLEOTIDE SEQUENCE [LARGE SCALE GENOMIC DNA]</scope>
    <source>
        <strain evidence="1 2">JCM 3315</strain>
    </source>
</reference>
<proteinExistence type="predicted"/>
<gene>
    <name evidence="1" type="ORF">MINT15_17180</name>
</gene>
<dbReference type="AlphaFoldDB" id="A0A837DG40"/>
<dbReference type="RefSeq" id="WP_012795636.1">
    <property type="nucleotide sequence ID" value="NZ_CALJZO010000069.1"/>
</dbReference>
<comment type="caution">
    <text evidence="1">The sequence shown here is derived from an EMBL/GenBank/DDBJ whole genome shotgun (WGS) entry which is preliminary data.</text>
</comment>
<evidence type="ECO:0000313" key="1">
    <source>
        <dbReference type="EMBL" id="KHF44836.1"/>
    </source>
</evidence>
<accession>A0A837DG40</accession>
<evidence type="ECO:0000313" key="2">
    <source>
        <dbReference type="Proteomes" id="UP000030848"/>
    </source>
</evidence>
<dbReference type="OrthoDB" id="3677745at2"/>
<protein>
    <submittedName>
        <fullName evidence="1">Uncharacterized protein</fullName>
    </submittedName>
</protein>
<sequence>MSCRADLRAFLRTLDTETLADLVCEQADRDPDLRRRLVERAVTAGFDIGSSDADTSVDGADTADSAQTDTVQLDSVLDTVQRLLDAGTSADVAPLAKRTVERIVAAVGRNDGLPAGLADQLDRAVSLYARACAAHPPPPRELAEWLTRLAFECPGWPEPCLADFADALGTEGCAHVRTIVEAALADTGVDGDRRTRVARALRLELAEITGDVDTVVSLLSEQLPRLDVSLRIVRVLRAAGRHAEAIAHAAKALGNATGTVGNQGDGRGPVVEALERVRTQQPPVDISDVERLLRQDRCDEAWKATARHEPSDVIPLYREHVERLIDSRNTRLYECAAGQLRRLRMLYRRAGASQEFTAYLTELLGRHRRKTRLLDEIRKARIALPRTVDG</sequence>